<name>A0AAD9WV16_9ROSI</name>
<sequence>MVSVKCELSKEDVTEPEAKRAKWAKFVDGDDDDAVAADVLRPDLEKQRLVLNPADCDLYNGLKGSALHQEWFAYCWSCARANVGIKGGKYCFGCKIISMQSVNIEDAPPDQQHVCSLGISKGNVPIGNLGETEHSFGLGGTEKFSNAGKFSDFREKFVVGGTIFFAVDLESRPLASIGFFQERKMVRHCKAL</sequence>
<dbReference type="PANTHER" id="PTHR12381">
    <property type="entry name" value="HETEROGENEOUS NUCLEAR RIBONUCLEOPROTEIN U FAMILY MEMBER"/>
    <property type="match status" value="1"/>
</dbReference>
<reference evidence="1" key="1">
    <citation type="journal article" date="2023" name="Plant J.">
        <title>Genome sequences and population genomics provide insights into the demographic history, inbreeding, and mutation load of two 'living fossil' tree species of Dipteronia.</title>
        <authorList>
            <person name="Feng Y."/>
            <person name="Comes H.P."/>
            <person name="Chen J."/>
            <person name="Zhu S."/>
            <person name="Lu R."/>
            <person name="Zhang X."/>
            <person name="Li P."/>
            <person name="Qiu J."/>
            <person name="Olsen K.M."/>
            <person name="Qiu Y."/>
        </authorList>
    </citation>
    <scope>NUCLEOTIDE SEQUENCE</scope>
    <source>
        <strain evidence="1">KIB01</strain>
    </source>
</reference>
<dbReference type="PANTHER" id="PTHR12381:SF56">
    <property type="entry name" value="B30.2_SPRY DOMAIN-CONTAINING PROTEIN-RELATED"/>
    <property type="match status" value="1"/>
</dbReference>
<dbReference type="EMBL" id="JANJYI010000006">
    <property type="protein sequence ID" value="KAK2644206.1"/>
    <property type="molecule type" value="Genomic_DNA"/>
</dbReference>
<dbReference type="InterPro" id="IPR013320">
    <property type="entry name" value="ConA-like_dom_sf"/>
</dbReference>
<dbReference type="GO" id="GO:0000380">
    <property type="term" value="P:alternative mRNA splicing, via spliceosome"/>
    <property type="evidence" value="ECO:0007669"/>
    <property type="project" value="TreeGrafter"/>
</dbReference>
<dbReference type="Proteomes" id="UP001280121">
    <property type="component" value="Unassembled WGS sequence"/>
</dbReference>
<dbReference type="GO" id="GO:0005634">
    <property type="term" value="C:nucleus"/>
    <property type="evidence" value="ECO:0007669"/>
    <property type="project" value="TreeGrafter"/>
</dbReference>
<dbReference type="AlphaFoldDB" id="A0AAD9WV16"/>
<gene>
    <name evidence="1" type="ORF">Ddye_019401</name>
</gene>
<keyword evidence="2" id="KW-1185">Reference proteome</keyword>
<proteinExistence type="predicted"/>
<organism evidence="1 2">
    <name type="scientific">Dipteronia dyeriana</name>
    <dbReference type="NCBI Taxonomy" id="168575"/>
    <lineage>
        <taxon>Eukaryota</taxon>
        <taxon>Viridiplantae</taxon>
        <taxon>Streptophyta</taxon>
        <taxon>Embryophyta</taxon>
        <taxon>Tracheophyta</taxon>
        <taxon>Spermatophyta</taxon>
        <taxon>Magnoliopsida</taxon>
        <taxon>eudicotyledons</taxon>
        <taxon>Gunneridae</taxon>
        <taxon>Pentapetalae</taxon>
        <taxon>rosids</taxon>
        <taxon>malvids</taxon>
        <taxon>Sapindales</taxon>
        <taxon>Sapindaceae</taxon>
        <taxon>Hippocastanoideae</taxon>
        <taxon>Acereae</taxon>
        <taxon>Dipteronia</taxon>
    </lineage>
</organism>
<comment type="caution">
    <text evidence="1">The sequence shown here is derived from an EMBL/GenBank/DDBJ whole genome shotgun (WGS) entry which is preliminary data.</text>
</comment>
<accession>A0AAD9WV16</accession>
<dbReference type="Gene3D" id="2.60.120.920">
    <property type="match status" value="1"/>
</dbReference>
<dbReference type="GO" id="GO:0003723">
    <property type="term" value="F:RNA binding"/>
    <property type="evidence" value="ECO:0007669"/>
    <property type="project" value="TreeGrafter"/>
</dbReference>
<evidence type="ECO:0000313" key="2">
    <source>
        <dbReference type="Proteomes" id="UP001280121"/>
    </source>
</evidence>
<protein>
    <submittedName>
        <fullName evidence="1">Uncharacterized protein</fullName>
    </submittedName>
</protein>
<evidence type="ECO:0000313" key="1">
    <source>
        <dbReference type="EMBL" id="KAK2644206.1"/>
    </source>
</evidence>
<dbReference type="SUPFAM" id="SSF49899">
    <property type="entry name" value="Concanavalin A-like lectins/glucanases"/>
    <property type="match status" value="1"/>
</dbReference>
<dbReference type="InterPro" id="IPR043136">
    <property type="entry name" value="B30.2/SPRY_sf"/>
</dbReference>